<evidence type="ECO:0000313" key="2">
    <source>
        <dbReference type="Proteomes" id="UP000805704"/>
    </source>
</evidence>
<proteinExistence type="predicted"/>
<dbReference type="EMBL" id="CM024799">
    <property type="protein sequence ID" value="KAG8013672.1"/>
    <property type="molecule type" value="Genomic_DNA"/>
</dbReference>
<evidence type="ECO:0000313" key="1">
    <source>
        <dbReference type="EMBL" id="KAG8013672.1"/>
    </source>
</evidence>
<sequence length="257" mass="28594">MSSSRAKNEPTKSDRNRSQLQPSEPESPERPGANEEMLRSIKVMMDDQRTEIVAKFESIISELVKMEVATALKPLQEKVSLQSVTISDLERSANEHSDQLTGMQVNMAKLSATVESLGKKCEELEARSRWHNIRLVGLPEGSEGPQPTESIAKLLMDLLGLDEMTGLTALCSAPLLHNGKRVHIFPDFTPTVAKQRAAFAQVKRELHACANMKFGLRYPATLHITMSSGQTHRFEDLDQALEFVNKSLKKNPALESD</sequence>
<gene>
    <name evidence="1" type="ORF">GBF38_022152</name>
</gene>
<dbReference type="Proteomes" id="UP000805704">
    <property type="component" value="Chromosome 11"/>
</dbReference>
<accession>A0ACB7FGN8</accession>
<name>A0ACB7FGN8_NIBAL</name>
<organism evidence="1 2">
    <name type="scientific">Nibea albiflora</name>
    <name type="common">Yellow drum</name>
    <name type="synonym">Corvina albiflora</name>
    <dbReference type="NCBI Taxonomy" id="240163"/>
    <lineage>
        <taxon>Eukaryota</taxon>
        <taxon>Metazoa</taxon>
        <taxon>Chordata</taxon>
        <taxon>Craniata</taxon>
        <taxon>Vertebrata</taxon>
        <taxon>Euteleostomi</taxon>
        <taxon>Actinopterygii</taxon>
        <taxon>Neopterygii</taxon>
        <taxon>Teleostei</taxon>
        <taxon>Neoteleostei</taxon>
        <taxon>Acanthomorphata</taxon>
        <taxon>Eupercaria</taxon>
        <taxon>Sciaenidae</taxon>
        <taxon>Nibea</taxon>
    </lineage>
</organism>
<reference evidence="1" key="1">
    <citation type="submission" date="2020-04" db="EMBL/GenBank/DDBJ databases">
        <title>A chromosome-scale assembly and high-density genetic map of the yellow drum (Nibea albiflora) genome.</title>
        <authorList>
            <person name="Xu D."/>
            <person name="Zhang W."/>
            <person name="Chen R."/>
            <person name="Tan P."/>
            <person name="Wang L."/>
            <person name="Song H."/>
            <person name="Tian L."/>
            <person name="Zhu Q."/>
            <person name="Wang B."/>
        </authorList>
    </citation>
    <scope>NUCLEOTIDE SEQUENCE</scope>
    <source>
        <strain evidence="1">ZJHYS-2018</strain>
    </source>
</reference>
<protein>
    <submittedName>
        <fullName evidence="1">Uncharacterized protein</fullName>
    </submittedName>
</protein>
<keyword evidence="2" id="KW-1185">Reference proteome</keyword>
<comment type="caution">
    <text evidence="1">The sequence shown here is derived from an EMBL/GenBank/DDBJ whole genome shotgun (WGS) entry which is preliminary data.</text>
</comment>